<sequence length="331" mass="38167">MEAGPIERERFKSTFIDRFFRLEMREAKVLEFANLRQGHMSVREYALKFTQLSKDAPSIVANRRAKICKFMSGVSDMVVKEYCTAMLVHDMDISSLLVHAQQIQEEKLKERSREAKRARVDDSNFAHSKFSGQGPSRFRQRDQPYLSSRPSCSGGNAPKQNRFYALQTRGDEKSSPDVMTAMRFDVLPEVLLEPLSFSTPVELDMIDFDVILGMDWLHSCYASIDCRTRVVKFQFLNEPTLEWKRGNSMPRARVRDVESETPTLESVPIVKKFFQVFPDDLPGVPPEREIDFRIGLLPDAQPIFIPPYIMAPMELKELKEQLNDLLDKGFI</sequence>
<dbReference type="InterPro" id="IPR005162">
    <property type="entry name" value="Retrotrans_gag_dom"/>
</dbReference>
<dbReference type="InterPro" id="IPR043502">
    <property type="entry name" value="DNA/RNA_pol_sf"/>
</dbReference>
<proteinExistence type="predicted"/>
<feature type="domain" description="Retrotransposon gag" evidence="2">
    <location>
        <begin position="10"/>
        <end position="75"/>
    </location>
</feature>
<evidence type="ECO:0000256" key="1">
    <source>
        <dbReference type="SAM" id="MobiDB-lite"/>
    </source>
</evidence>
<evidence type="ECO:0000313" key="4">
    <source>
        <dbReference type="Proteomes" id="UP001234989"/>
    </source>
</evidence>
<dbReference type="PANTHER" id="PTHR15503">
    <property type="entry name" value="LDOC1 RELATED"/>
    <property type="match status" value="1"/>
</dbReference>
<organism evidence="3 4">
    <name type="scientific">Solanum verrucosum</name>
    <dbReference type="NCBI Taxonomy" id="315347"/>
    <lineage>
        <taxon>Eukaryota</taxon>
        <taxon>Viridiplantae</taxon>
        <taxon>Streptophyta</taxon>
        <taxon>Embryophyta</taxon>
        <taxon>Tracheophyta</taxon>
        <taxon>Spermatophyta</taxon>
        <taxon>Magnoliopsida</taxon>
        <taxon>eudicotyledons</taxon>
        <taxon>Gunneridae</taxon>
        <taxon>Pentapetalae</taxon>
        <taxon>asterids</taxon>
        <taxon>lamiids</taxon>
        <taxon>Solanales</taxon>
        <taxon>Solanaceae</taxon>
        <taxon>Solanoideae</taxon>
        <taxon>Solaneae</taxon>
        <taxon>Solanum</taxon>
    </lineage>
</organism>
<evidence type="ECO:0000259" key="2">
    <source>
        <dbReference type="Pfam" id="PF03732"/>
    </source>
</evidence>
<dbReference type="EMBL" id="CP133619">
    <property type="protein sequence ID" value="WMV41565.1"/>
    <property type="molecule type" value="Genomic_DNA"/>
</dbReference>
<name>A0AAF0U9B8_SOLVR</name>
<dbReference type="Gene3D" id="3.10.10.10">
    <property type="entry name" value="HIV Type 1 Reverse Transcriptase, subunit A, domain 1"/>
    <property type="match status" value="1"/>
</dbReference>
<dbReference type="Pfam" id="PF03732">
    <property type="entry name" value="Retrotrans_gag"/>
    <property type="match status" value="1"/>
</dbReference>
<dbReference type="Gene3D" id="2.40.70.10">
    <property type="entry name" value="Acid Proteases"/>
    <property type="match status" value="1"/>
</dbReference>
<gene>
    <name evidence="3" type="ORF">MTR67_034950</name>
</gene>
<reference evidence="3" key="1">
    <citation type="submission" date="2023-08" db="EMBL/GenBank/DDBJ databases">
        <title>A de novo genome assembly of Solanum verrucosum Schlechtendal, a Mexican diploid species geographically isolated from the other diploid A-genome species in potato relatives.</title>
        <authorList>
            <person name="Hosaka K."/>
        </authorList>
    </citation>
    <scope>NUCLEOTIDE SEQUENCE</scope>
    <source>
        <tissue evidence="3">Young leaves</tissue>
    </source>
</reference>
<dbReference type="InterPro" id="IPR021109">
    <property type="entry name" value="Peptidase_aspartic_dom_sf"/>
</dbReference>
<dbReference type="InterPro" id="IPR032567">
    <property type="entry name" value="RTL1-rel"/>
</dbReference>
<evidence type="ECO:0000313" key="3">
    <source>
        <dbReference type="EMBL" id="WMV41565.1"/>
    </source>
</evidence>
<dbReference type="Pfam" id="PF08284">
    <property type="entry name" value="RVP_2"/>
    <property type="match status" value="1"/>
</dbReference>
<feature type="compositionally biased region" description="Polar residues" evidence="1">
    <location>
        <begin position="145"/>
        <end position="154"/>
    </location>
</feature>
<dbReference type="AlphaFoldDB" id="A0AAF0U9B8"/>
<dbReference type="Proteomes" id="UP001234989">
    <property type="component" value="Chromosome 8"/>
</dbReference>
<protein>
    <recommendedName>
        <fullName evidence="2">Retrotransposon gag domain-containing protein</fullName>
    </recommendedName>
</protein>
<feature type="region of interest" description="Disordered" evidence="1">
    <location>
        <begin position="108"/>
        <end position="159"/>
    </location>
</feature>
<dbReference type="PANTHER" id="PTHR15503:SF45">
    <property type="entry name" value="RNA-DIRECTED DNA POLYMERASE HOMOLOG"/>
    <property type="match status" value="1"/>
</dbReference>
<feature type="compositionally biased region" description="Basic and acidic residues" evidence="1">
    <location>
        <begin position="108"/>
        <end position="124"/>
    </location>
</feature>
<accession>A0AAF0U9B8</accession>
<dbReference type="SUPFAM" id="SSF56672">
    <property type="entry name" value="DNA/RNA polymerases"/>
    <property type="match status" value="1"/>
</dbReference>
<keyword evidence="4" id="KW-1185">Reference proteome</keyword>